<dbReference type="Gene3D" id="2.10.70.10">
    <property type="entry name" value="Complement Module, domain 1"/>
    <property type="match status" value="1"/>
</dbReference>
<dbReference type="InterPro" id="IPR024079">
    <property type="entry name" value="MetalloPept_cat_dom_sf"/>
</dbReference>
<feature type="domain" description="MAM" evidence="5">
    <location>
        <begin position="688"/>
        <end position="847"/>
    </location>
</feature>
<keyword evidence="8" id="KW-1185">Reference proteome</keyword>
<dbReference type="PROSITE" id="PS00740">
    <property type="entry name" value="MAM_1"/>
    <property type="match status" value="1"/>
</dbReference>
<evidence type="ECO:0000259" key="6">
    <source>
        <dbReference type="PROSITE" id="PS50923"/>
    </source>
</evidence>
<evidence type="ECO:0000313" key="8">
    <source>
        <dbReference type="Proteomes" id="UP000694844"/>
    </source>
</evidence>
<dbReference type="Pfam" id="PF01400">
    <property type="entry name" value="Astacin"/>
    <property type="match status" value="1"/>
</dbReference>
<dbReference type="PROSITE" id="PS51864">
    <property type="entry name" value="ASTACIN"/>
    <property type="match status" value="1"/>
</dbReference>
<feature type="domain" description="Peptidase M12A" evidence="7">
    <location>
        <begin position="71"/>
        <end position="279"/>
    </location>
</feature>
<dbReference type="KEGG" id="cvn:111120720"/>
<dbReference type="InterPro" id="IPR000436">
    <property type="entry name" value="Sushi_SCR_CCP_dom"/>
</dbReference>
<gene>
    <name evidence="9" type="primary">LOC111120720</name>
</gene>
<dbReference type="CDD" id="cd00033">
    <property type="entry name" value="CCP"/>
    <property type="match status" value="1"/>
</dbReference>
<dbReference type="SUPFAM" id="SSF55486">
    <property type="entry name" value="Metalloproteases ('zincins'), catalytic domain"/>
    <property type="match status" value="1"/>
</dbReference>
<keyword evidence="2" id="KW-0768">Sushi</keyword>
<dbReference type="Pfam" id="PF00084">
    <property type="entry name" value="Sushi"/>
    <property type="match status" value="1"/>
</dbReference>
<feature type="binding site" evidence="3">
    <location>
        <position position="165"/>
    </location>
    <ligand>
        <name>Zn(2+)</name>
        <dbReference type="ChEBI" id="CHEBI:29105"/>
        <note>catalytic</note>
    </ligand>
</feature>
<feature type="active site" evidence="3">
    <location>
        <position position="166"/>
    </location>
</feature>
<feature type="binding site" evidence="3">
    <location>
        <position position="169"/>
    </location>
    <ligand>
        <name>Zn(2+)</name>
        <dbReference type="ChEBI" id="CHEBI:29105"/>
        <note>catalytic</note>
    </ligand>
</feature>
<dbReference type="PRINTS" id="PR00480">
    <property type="entry name" value="ASTACIN"/>
</dbReference>
<dbReference type="SMART" id="SM00235">
    <property type="entry name" value="ZnMc"/>
    <property type="match status" value="1"/>
</dbReference>
<feature type="domain" description="MAM" evidence="5">
    <location>
        <begin position="350"/>
        <end position="515"/>
    </location>
</feature>
<dbReference type="Gene3D" id="3.40.390.10">
    <property type="entry name" value="Collagenase (Catalytic Domain)"/>
    <property type="match status" value="1"/>
</dbReference>
<keyword evidence="3 4" id="KW-0482">Metalloprotease</keyword>
<evidence type="ECO:0000256" key="4">
    <source>
        <dbReference type="RuleBase" id="RU361183"/>
    </source>
</evidence>
<evidence type="ECO:0000256" key="1">
    <source>
        <dbReference type="ARBA" id="ARBA00023157"/>
    </source>
</evidence>
<keyword evidence="3 4" id="KW-0645">Protease</keyword>
<dbReference type="PROSITE" id="PS50060">
    <property type="entry name" value="MAM_2"/>
    <property type="match status" value="3"/>
</dbReference>
<dbReference type="PROSITE" id="PS50923">
    <property type="entry name" value="SUSHI"/>
    <property type="match status" value="1"/>
</dbReference>
<dbReference type="InterPro" id="IPR034035">
    <property type="entry name" value="Astacin-like_dom"/>
</dbReference>
<keyword evidence="3 4" id="KW-0479">Metal-binding</keyword>
<organism evidence="8 9">
    <name type="scientific">Crassostrea virginica</name>
    <name type="common">Eastern oyster</name>
    <dbReference type="NCBI Taxonomy" id="6565"/>
    <lineage>
        <taxon>Eukaryota</taxon>
        <taxon>Metazoa</taxon>
        <taxon>Spiralia</taxon>
        <taxon>Lophotrochozoa</taxon>
        <taxon>Mollusca</taxon>
        <taxon>Bivalvia</taxon>
        <taxon>Autobranchia</taxon>
        <taxon>Pteriomorphia</taxon>
        <taxon>Ostreida</taxon>
        <taxon>Ostreoidea</taxon>
        <taxon>Ostreidae</taxon>
        <taxon>Crassostrea</taxon>
    </lineage>
</organism>
<dbReference type="InterPro" id="IPR035976">
    <property type="entry name" value="Sushi/SCR/CCP_sf"/>
</dbReference>
<dbReference type="RefSeq" id="XP_022317353.1">
    <property type="nucleotide sequence ID" value="XM_022461645.1"/>
</dbReference>
<dbReference type="CDD" id="cd04280">
    <property type="entry name" value="ZnMc_astacin_like"/>
    <property type="match status" value="1"/>
</dbReference>
<protein>
    <recommendedName>
        <fullName evidence="4">Metalloendopeptidase</fullName>
        <ecNumber evidence="4">3.4.24.-</ecNumber>
    </recommendedName>
</protein>
<feature type="domain" description="Sushi" evidence="6">
    <location>
        <begin position="281"/>
        <end position="343"/>
    </location>
</feature>
<dbReference type="SUPFAM" id="SSF49899">
    <property type="entry name" value="Concanavalin A-like lectins/glucanases"/>
    <property type="match status" value="3"/>
</dbReference>
<dbReference type="SUPFAM" id="SSF57535">
    <property type="entry name" value="Complement control module/SCR domain"/>
    <property type="match status" value="1"/>
</dbReference>
<dbReference type="AlphaFoldDB" id="A0A8B8CNC7"/>
<evidence type="ECO:0000259" key="5">
    <source>
        <dbReference type="PROSITE" id="PS50060"/>
    </source>
</evidence>
<accession>A0A8B8CNC7</accession>
<dbReference type="InterPro" id="IPR013320">
    <property type="entry name" value="ConA-like_dom_sf"/>
</dbReference>
<keyword evidence="4" id="KW-0732">Signal</keyword>
<dbReference type="Gene3D" id="2.60.120.200">
    <property type="match status" value="3"/>
</dbReference>
<dbReference type="GO" id="GO:0004222">
    <property type="term" value="F:metalloendopeptidase activity"/>
    <property type="evidence" value="ECO:0007669"/>
    <property type="project" value="UniProtKB-UniRule"/>
</dbReference>
<dbReference type="EC" id="3.4.24.-" evidence="4"/>
<name>A0A8B8CNC7_CRAVI</name>
<feature type="signal peptide" evidence="4">
    <location>
        <begin position="1"/>
        <end position="17"/>
    </location>
</feature>
<keyword evidence="3 4" id="KW-0862">Zinc</keyword>
<dbReference type="PANTHER" id="PTHR23282">
    <property type="entry name" value="APICAL ENDOSOMAL GLYCOPROTEIN PRECURSOR"/>
    <property type="match status" value="1"/>
</dbReference>
<sequence length="847" mass="94374">MCCRGILYVVLIPSCYLLPIDLDVTVPEQNLAAEQIQTNGHIEHFMDGETLVEGDIIKKNPTSSHQFQMRMAARDSDLAWTGRSVPYVINTTGYTVTELTAIQMALSKMTSLLQDCVTFKPRTNEKDYIVIQKGHGCYSSVGRQGGGQKVSLGPGCTVRPGTIYHELMHALGFWHEHTRPDRDTYIIVNKNNIIPAHISDFTAMTPDEVNILGSYDYTSVMHYSPITFAKNKANPEGRSFTVNRTWNNPFPESQENRIGQRDDLTSFDINKIKKLYRCEIKQCQNPDLLRNGKIVGLSETGKTDVGVVIDYSCNDDSSTLIGPRKRFCKMDGSWSGFQPECLNPKAGFVHYCSFDSKTLCGWTQAPQNSAVGQWILNDKETETENTGPTLDHTTEDHNGYYIYMESSYRTKGERSQLQSPTIYSVNNTGLMCLELYYHMHGKSMGSLNVYVQNVHLTQTFQSWTLSGDQGPKWNLLRKNFTNPNVPFKVVIEGVVGPSFLSDIGIDDIIVKDCSLGPGDQIEKLPVQGCDFNSGLCGWSLGAPAESLGWQNNTGDTPTLLTGPECDRTDCLNGSYLYLETSGLSAPGSEAIVRSPLFQSAGTFCLKFFYNMYGSDVGELRVELETGDNISTVWIKQGDQGVGWHSASVSLSSVEAFWILFVGQKGMGYRGDIAIDDVTVVENECKVDASCDFDSDLCGWQNDQFDDFDWWRMKGSTATPNTGPRADHTSSNGYYLYIETSAPRLTGEVARIYSPFISSSYPAECLVFHYHMFGEHVAQLKVLIETIDGHVEYIWKSLGNHGDVWQKAVVHLPSVQTDFQIVIEGVVGDSYTGDIAVDDIMTYQTCFE</sequence>
<dbReference type="InterPro" id="IPR001506">
    <property type="entry name" value="Peptidase_M12A"/>
</dbReference>
<keyword evidence="3 4" id="KW-0378">Hydrolase</keyword>
<dbReference type="CDD" id="cd06263">
    <property type="entry name" value="MAM"/>
    <property type="match status" value="3"/>
</dbReference>
<dbReference type="OrthoDB" id="291007at2759"/>
<evidence type="ECO:0000313" key="9">
    <source>
        <dbReference type="RefSeq" id="XP_022317353.1"/>
    </source>
</evidence>
<evidence type="ECO:0000259" key="7">
    <source>
        <dbReference type="PROSITE" id="PS51864"/>
    </source>
</evidence>
<dbReference type="PANTHER" id="PTHR23282:SF148">
    <property type="entry name" value="MAM DOMAIN-CONTAINING PROTEIN"/>
    <property type="match status" value="1"/>
</dbReference>
<comment type="cofactor">
    <cofactor evidence="3 4">
        <name>Zn(2+)</name>
        <dbReference type="ChEBI" id="CHEBI:29105"/>
    </cofactor>
    <text evidence="3 4">Binds 1 zinc ion per subunit.</text>
</comment>
<feature type="chain" id="PRO_5034443659" description="Metalloendopeptidase" evidence="4">
    <location>
        <begin position="18"/>
        <end position="847"/>
    </location>
</feature>
<dbReference type="GO" id="GO:0006508">
    <property type="term" value="P:proteolysis"/>
    <property type="evidence" value="ECO:0007669"/>
    <property type="project" value="UniProtKB-KW"/>
</dbReference>
<feature type="binding site" evidence="3">
    <location>
        <position position="175"/>
    </location>
    <ligand>
        <name>Zn(2+)</name>
        <dbReference type="ChEBI" id="CHEBI:29105"/>
        <note>catalytic</note>
    </ligand>
</feature>
<dbReference type="InterPro" id="IPR000998">
    <property type="entry name" value="MAM_dom"/>
</dbReference>
<dbReference type="GeneID" id="111120720"/>
<reference evidence="9" key="1">
    <citation type="submission" date="2025-08" db="UniProtKB">
        <authorList>
            <consortium name="RefSeq"/>
        </authorList>
    </citation>
    <scope>IDENTIFICATION</scope>
    <source>
        <tissue evidence="9">Whole sample</tissue>
    </source>
</reference>
<keyword evidence="1" id="KW-1015">Disulfide bond</keyword>
<comment type="caution">
    <text evidence="2">Lacks conserved residue(s) required for the propagation of feature annotation.</text>
</comment>
<feature type="domain" description="MAM" evidence="5">
    <location>
        <begin position="527"/>
        <end position="686"/>
    </location>
</feature>
<dbReference type="Proteomes" id="UP000694844">
    <property type="component" value="Chromosome 2"/>
</dbReference>
<dbReference type="InterPro" id="IPR051560">
    <property type="entry name" value="MAM_domain-containing"/>
</dbReference>
<dbReference type="SMART" id="SM00032">
    <property type="entry name" value="CCP"/>
    <property type="match status" value="1"/>
</dbReference>
<evidence type="ECO:0000256" key="2">
    <source>
        <dbReference type="PROSITE-ProRule" id="PRU00302"/>
    </source>
</evidence>
<dbReference type="GO" id="GO:0016020">
    <property type="term" value="C:membrane"/>
    <property type="evidence" value="ECO:0007669"/>
    <property type="project" value="InterPro"/>
</dbReference>
<dbReference type="GO" id="GO:0008270">
    <property type="term" value="F:zinc ion binding"/>
    <property type="evidence" value="ECO:0007669"/>
    <property type="project" value="UniProtKB-UniRule"/>
</dbReference>
<dbReference type="SMART" id="SM00137">
    <property type="entry name" value="MAM"/>
    <property type="match status" value="3"/>
</dbReference>
<dbReference type="InterPro" id="IPR006026">
    <property type="entry name" value="Peptidase_Metallo"/>
</dbReference>
<evidence type="ECO:0000256" key="3">
    <source>
        <dbReference type="PROSITE-ProRule" id="PRU01211"/>
    </source>
</evidence>
<proteinExistence type="predicted"/>
<dbReference type="Pfam" id="PF00629">
    <property type="entry name" value="MAM"/>
    <property type="match status" value="3"/>
</dbReference>